<accession>A0A1A5PV68</accession>
<dbReference type="GO" id="GO:0006313">
    <property type="term" value="P:DNA transposition"/>
    <property type="evidence" value="ECO:0007669"/>
    <property type="project" value="InterPro"/>
</dbReference>
<dbReference type="Proteomes" id="UP000093737">
    <property type="component" value="Unassembled WGS sequence"/>
</dbReference>
<evidence type="ECO:0000259" key="2">
    <source>
        <dbReference type="Pfam" id="PF02371"/>
    </source>
</evidence>
<name>A0A1A5PV68_RHILI</name>
<feature type="domain" description="Transposase IS110-like N-terminal" evidence="1">
    <location>
        <begin position="14"/>
        <end position="170"/>
    </location>
</feature>
<comment type="caution">
    <text evidence="3">The sequence shown here is derived from an EMBL/GenBank/DDBJ whole genome shotgun (WGS) entry which is preliminary data.</text>
</comment>
<evidence type="ECO:0000313" key="6">
    <source>
        <dbReference type="Proteomes" id="UP000093748"/>
    </source>
</evidence>
<feature type="domain" description="Transposase IS116/IS110/IS902 C-terminal" evidence="2">
    <location>
        <begin position="280"/>
        <end position="362"/>
    </location>
</feature>
<dbReference type="PANTHER" id="PTHR33055:SF17">
    <property type="entry name" value="THIRD ORF IN TRANSPOSON ISC1491"/>
    <property type="match status" value="1"/>
</dbReference>
<dbReference type="Pfam" id="PF01548">
    <property type="entry name" value="DEDD_Tnp_IS110"/>
    <property type="match status" value="1"/>
</dbReference>
<organism evidence="3 6">
    <name type="scientific">Rhizobium loti</name>
    <name type="common">Mesorhizobium loti</name>
    <dbReference type="NCBI Taxonomy" id="381"/>
    <lineage>
        <taxon>Bacteria</taxon>
        <taxon>Pseudomonadati</taxon>
        <taxon>Pseudomonadota</taxon>
        <taxon>Alphaproteobacteria</taxon>
        <taxon>Hyphomicrobiales</taxon>
        <taxon>Phyllobacteriaceae</taxon>
        <taxon>Mesorhizobium</taxon>
    </lineage>
</organism>
<dbReference type="EMBL" id="LZTJ01000002">
    <property type="protein sequence ID" value="OBP80089.1"/>
    <property type="molecule type" value="Genomic_DNA"/>
</dbReference>
<dbReference type="Proteomes" id="UP000093748">
    <property type="component" value="Unassembled WGS sequence"/>
</dbReference>
<evidence type="ECO:0000313" key="3">
    <source>
        <dbReference type="EMBL" id="OBP80089.1"/>
    </source>
</evidence>
<dbReference type="EMBL" id="LYTK01000023">
    <property type="protein sequence ID" value="OBQ59149.1"/>
    <property type="molecule type" value="Genomic_DNA"/>
</dbReference>
<gene>
    <name evidence="4" type="ORF">A8145_26310</name>
    <name evidence="3" type="ORF">BAE39_27690</name>
</gene>
<dbReference type="InterPro" id="IPR047650">
    <property type="entry name" value="Transpos_IS110"/>
</dbReference>
<dbReference type="GO" id="GO:0004803">
    <property type="term" value="F:transposase activity"/>
    <property type="evidence" value="ECO:0007669"/>
    <property type="project" value="InterPro"/>
</dbReference>
<sequence>MTTSDSTPAAAVLVAIDIAKVRNEVLIEAPGHKRRRRLLVLNTRAEHDHLIEVLQAYGRPVVCAFEATGNYHRPIAWRLAEASFEVRLVSSLALARTREALHNSWDKNDPKDAQVMLHMLRIQATQVYHDPLRAGINDVQELSKTHEAIARAKTEIQHRILTHYLPLYFPEIDRFRGNSRSDWFFAFLHAFPTPASITALTKEEFVTAAWDVVGRKVSKTQILMDIYETARSSIGLPLPLDAPAIRMFRMVIDEARGLIRQRNEIEAQADELLRHSQDYQLLRQIPGIGPINALTIIAEAGDLRRFGHHRQFLKFCGLNLSTQQSGQYRGQTRLSKFGNARLRRTLWIAGQVAIRQRENGFRHKFERYIARGRDNPDLRRKAAITAKMARVVHAVVKGGSDYRPFVEGRVPGGRTSVS</sequence>
<reference evidence="6" key="2">
    <citation type="submission" date="2016-06" db="EMBL/GenBank/DDBJ databases">
        <title>NZP2037 Pacbio-Illumina hybrid assembly.</title>
        <authorList>
            <person name="Ramsay J.P."/>
        </authorList>
    </citation>
    <scope>NUCLEOTIDE SEQUENCE [LARGE SCALE GENOMIC DNA]</scope>
    <source>
        <strain evidence="6">R7ANS::ICEMlSym2042</strain>
    </source>
</reference>
<evidence type="ECO:0000259" key="1">
    <source>
        <dbReference type="Pfam" id="PF01548"/>
    </source>
</evidence>
<protein>
    <submittedName>
        <fullName evidence="3">Transposase</fullName>
    </submittedName>
</protein>
<evidence type="ECO:0000313" key="4">
    <source>
        <dbReference type="EMBL" id="OBQ59149.1"/>
    </source>
</evidence>
<reference evidence="4 5" key="1">
    <citation type="submission" date="2016-05" db="EMBL/GenBank/DDBJ databases">
        <authorList>
            <person name="Ramsay J.P."/>
        </authorList>
    </citation>
    <scope>NUCLEOTIDE SEQUENCE [LARGE SCALE GENOMIC DNA]</scope>
    <source>
        <strain evidence="4 5">NZP2042</strain>
    </source>
</reference>
<proteinExistence type="predicted"/>
<dbReference type="InterPro" id="IPR003346">
    <property type="entry name" value="Transposase_20"/>
</dbReference>
<evidence type="ECO:0000313" key="5">
    <source>
        <dbReference type="Proteomes" id="UP000093737"/>
    </source>
</evidence>
<dbReference type="Pfam" id="PF02371">
    <property type="entry name" value="Transposase_20"/>
    <property type="match status" value="1"/>
</dbReference>
<dbReference type="AlphaFoldDB" id="A0A1A5PV68"/>
<dbReference type="CDD" id="cd09897">
    <property type="entry name" value="H3TH_FEN1-XPG-like"/>
    <property type="match status" value="1"/>
</dbReference>
<dbReference type="NCBIfam" id="NF033542">
    <property type="entry name" value="transpos_IS110"/>
    <property type="match status" value="1"/>
</dbReference>
<reference evidence="3" key="3">
    <citation type="submission" date="2016-06" db="EMBL/GenBank/DDBJ databases">
        <authorList>
            <person name="Kjaerup R.B."/>
            <person name="Dalgaard T.S."/>
            <person name="Juul-Madsen H.R."/>
        </authorList>
    </citation>
    <scope>NUCLEOTIDE SEQUENCE</scope>
    <source>
        <strain evidence="3">R7ANS::ICEMlSym2042</strain>
    </source>
</reference>
<dbReference type="PANTHER" id="PTHR33055">
    <property type="entry name" value="TRANSPOSASE FOR INSERTION SEQUENCE ELEMENT IS1111A"/>
    <property type="match status" value="1"/>
</dbReference>
<dbReference type="InterPro" id="IPR002525">
    <property type="entry name" value="Transp_IS110-like_N"/>
</dbReference>
<dbReference type="GO" id="GO:0003677">
    <property type="term" value="F:DNA binding"/>
    <property type="evidence" value="ECO:0007669"/>
    <property type="project" value="InterPro"/>
</dbReference>